<feature type="domain" description="Pyridoxamine 5'-phosphate oxidase N-terminal" evidence="1">
    <location>
        <begin position="9"/>
        <end position="140"/>
    </location>
</feature>
<dbReference type="InterPro" id="IPR011576">
    <property type="entry name" value="Pyridox_Oxase_N"/>
</dbReference>
<reference evidence="2 3" key="1">
    <citation type="journal article" date="2018" name="Nat. Ecol. Evol.">
        <title>Pezizomycetes genomes reveal the molecular basis of ectomycorrhizal truffle lifestyle.</title>
        <authorList>
            <person name="Murat C."/>
            <person name="Payen T."/>
            <person name="Noel B."/>
            <person name="Kuo A."/>
            <person name="Morin E."/>
            <person name="Chen J."/>
            <person name="Kohler A."/>
            <person name="Krizsan K."/>
            <person name="Balestrini R."/>
            <person name="Da Silva C."/>
            <person name="Montanini B."/>
            <person name="Hainaut M."/>
            <person name="Levati E."/>
            <person name="Barry K.W."/>
            <person name="Belfiori B."/>
            <person name="Cichocki N."/>
            <person name="Clum A."/>
            <person name="Dockter R.B."/>
            <person name="Fauchery L."/>
            <person name="Guy J."/>
            <person name="Iotti M."/>
            <person name="Le Tacon F."/>
            <person name="Lindquist E.A."/>
            <person name="Lipzen A."/>
            <person name="Malagnac F."/>
            <person name="Mello A."/>
            <person name="Molinier V."/>
            <person name="Miyauchi S."/>
            <person name="Poulain J."/>
            <person name="Riccioni C."/>
            <person name="Rubini A."/>
            <person name="Sitrit Y."/>
            <person name="Splivallo R."/>
            <person name="Traeger S."/>
            <person name="Wang M."/>
            <person name="Zifcakova L."/>
            <person name="Wipf D."/>
            <person name="Zambonelli A."/>
            <person name="Paolocci F."/>
            <person name="Nowrousian M."/>
            <person name="Ottonello S."/>
            <person name="Baldrian P."/>
            <person name="Spatafora J.W."/>
            <person name="Henrissat B."/>
            <person name="Nagy L.G."/>
            <person name="Aury J.M."/>
            <person name="Wincker P."/>
            <person name="Grigoriev I.V."/>
            <person name="Bonfante P."/>
            <person name="Martin F.M."/>
        </authorList>
    </citation>
    <scope>NUCLEOTIDE SEQUENCE [LARGE SCALE GENOMIC DNA]</scope>
    <source>
        <strain evidence="2 3">CCBAS932</strain>
    </source>
</reference>
<dbReference type="PANTHER" id="PTHR39336:SF1">
    <property type="entry name" value="PYRIDOXAMINE PHOSPHATE OXIDASE FAMILY PROTEIN (AFU_ORTHOLOGUE AFUA_6G11440)"/>
    <property type="match status" value="1"/>
</dbReference>
<keyword evidence="3" id="KW-1185">Reference proteome</keyword>
<evidence type="ECO:0000313" key="3">
    <source>
        <dbReference type="Proteomes" id="UP000277580"/>
    </source>
</evidence>
<dbReference type="EMBL" id="ML119155">
    <property type="protein sequence ID" value="RPB09131.1"/>
    <property type="molecule type" value="Genomic_DNA"/>
</dbReference>
<dbReference type="InterPro" id="IPR012349">
    <property type="entry name" value="Split_barrel_FMN-bd"/>
</dbReference>
<evidence type="ECO:0000313" key="2">
    <source>
        <dbReference type="EMBL" id="RPB09131.1"/>
    </source>
</evidence>
<proteinExistence type="predicted"/>
<dbReference type="Gene3D" id="2.30.110.10">
    <property type="entry name" value="Electron Transport, Fmn-binding Protein, Chain A"/>
    <property type="match status" value="1"/>
</dbReference>
<dbReference type="PANTHER" id="PTHR39336">
    <property type="entry name" value="PYRIDOXAMINE PHOSPHATE OXIDASE FAMILY PROTEIN (AFU_ORTHOLOGUE AFUA_6G11440)"/>
    <property type="match status" value="1"/>
</dbReference>
<dbReference type="InParanoid" id="A0A3N4KLB4"/>
<organism evidence="2 3">
    <name type="scientific">Morchella conica CCBAS932</name>
    <dbReference type="NCBI Taxonomy" id="1392247"/>
    <lineage>
        <taxon>Eukaryota</taxon>
        <taxon>Fungi</taxon>
        <taxon>Dikarya</taxon>
        <taxon>Ascomycota</taxon>
        <taxon>Pezizomycotina</taxon>
        <taxon>Pezizomycetes</taxon>
        <taxon>Pezizales</taxon>
        <taxon>Morchellaceae</taxon>
        <taxon>Morchella</taxon>
    </lineage>
</organism>
<dbReference type="Pfam" id="PF01243">
    <property type="entry name" value="PNPOx_N"/>
    <property type="match status" value="1"/>
</dbReference>
<dbReference type="AlphaFoldDB" id="A0A3N4KLB4"/>
<dbReference type="Proteomes" id="UP000277580">
    <property type="component" value="Unassembled WGS sequence"/>
</dbReference>
<name>A0A3N4KLB4_9PEZI</name>
<evidence type="ECO:0000259" key="1">
    <source>
        <dbReference type="Pfam" id="PF01243"/>
    </source>
</evidence>
<gene>
    <name evidence="2" type="ORF">P167DRAFT_548362</name>
</gene>
<accession>A0A3N4KLB4</accession>
<dbReference type="STRING" id="1392247.A0A3N4KLB4"/>
<protein>
    <recommendedName>
        <fullName evidence="1">Pyridoxamine 5'-phosphate oxidase N-terminal domain-containing protein</fullName>
    </recommendedName>
</protein>
<sequence length="255" mass="27522">MPVYYQSLSPELTAWLMEQSVFFIASAPLLGKHINLSPKGLPASSFAVLGPNRVAYIDAPGSGNETISHVYENGRATVMFASFARSPRILRLFCRGRVVEKEEEEFGKLLEEMGMQVGEGKGLEAARAVVVMDVWKVQTSCGFGVPIASTTASPDGEVKAVFTERDTLANWGRKMVSQGKMDDYEVEWNSDSLDGLPGLRSARRHGGERWLWVGDAKARVKRVFGEWDALLVGVAVGAVVGAVGMRAAAAAAAGR</sequence>
<dbReference type="OrthoDB" id="539398at2759"/>